<keyword evidence="4" id="KW-1185">Reference proteome</keyword>
<dbReference type="InterPro" id="IPR050985">
    <property type="entry name" value="Alpha-glycosidase_related"/>
</dbReference>
<gene>
    <name evidence="3" type="ORF">ACFO3F_03115</name>
</gene>
<dbReference type="InterPro" id="IPR017853">
    <property type="entry name" value="GH"/>
</dbReference>
<dbReference type="RefSeq" id="WP_122825634.1">
    <property type="nucleotide sequence ID" value="NZ_CP033325.1"/>
</dbReference>
<evidence type="ECO:0000313" key="3">
    <source>
        <dbReference type="EMBL" id="MFC4554228.1"/>
    </source>
</evidence>
<dbReference type="Pfam" id="PF02065">
    <property type="entry name" value="Melibiase"/>
    <property type="match status" value="1"/>
</dbReference>
<dbReference type="PANTHER" id="PTHR43053">
    <property type="entry name" value="GLYCOSIDASE FAMILY 31"/>
    <property type="match status" value="1"/>
</dbReference>
<dbReference type="SUPFAM" id="SSF51445">
    <property type="entry name" value="(Trans)glycosidases"/>
    <property type="match status" value="1"/>
</dbReference>
<dbReference type="InterPro" id="IPR002252">
    <property type="entry name" value="Glyco_hydro_36"/>
</dbReference>
<dbReference type="InterPro" id="IPR013785">
    <property type="entry name" value="Aldolase_TIM"/>
</dbReference>
<reference evidence="4" key="1">
    <citation type="journal article" date="2019" name="Int. J. Syst. Evol. Microbiol.">
        <title>The Global Catalogue of Microorganisms (GCM) 10K type strain sequencing project: providing services to taxonomists for standard genome sequencing and annotation.</title>
        <authorList>
            <consortium name="The Broad Institute Genomics Platform"/>
            <consortium name="The Broad Institute Genome Sequencing Center for Infectious Disease"/>
            <person name="Wu L."/>
            <person name="Ma J."/>
        </authorList>
    </citation>
    <scope>NUCLEOTIDE SEQUENCE [LARGE SCALE GENOMIC DNA]</scope>
    <source>
        <strain evidence="4">JCM 3369</strain>
    </source>
</reference>
<dbReference type="EC" id="3.2.1.-" evidence="3"/>
<evidence type="ECO:0000256" key="2">
    <source>
        <dbReference type="ARBA" id="ARBA00023295"/>
    </source>
</evidence>
<dbReference type="Gene3D" id="3.20.20.70">
    <property type="entry name" value="Aldolase class I"/>
    <property type="match status" value="1"/>
</dbReference>
<dbReference type="Proteomes" id="UP001595955">
    <property type="component" value="Unassembled WGS sequence"/>
</dbReference>
<protein>
    <submittedName>
        <fullName evidence="3">Glycoside hydrolase family 36 protein</fullName>
        <ecNumber evidence="3">3.2.1.-</ecNumber>
    </submittedName>
</protein>
<organism evidence="3 4">
    <name type="scientific">Georgenia faecalis</name>
    <dbReference type="NCBI Taxonomy" id="2483799"/>
    <lineage>
        <taxon>Bacteria</taxon>
        <taxon>Bacillati</taxon>
        <taxon>Actinomycetota</taxon>
        <taxon>Actinomycetes</taxon>
        <taxon>Micrococcales</taxon>
        <taxon>Bogoriellaceae</taxon>
        <taxon>Georgenia</taxon>
    </lineage>
</organism>
<keyword evidence="2 3" id="KW-0326">Glycosidase</keyword>
<proteinExistence type="predicted"/>
<dbReference type="CDD" id="cd14791">
    <property type="entry name" value="GH36"/>
    <property type="match status" value="1"/>
</dbReference>
<evidence type="ECO:0000256" key="1">
    <source>
        <dbReference type="ARBA" id="ARBA00022801"/>
    </source>
</evidence>
<evidence type="ECO:0000313" key="4">
    <source>
        <dbReference type="Proteomes" id="UP001595955"/>
    </source>
</evidence>
<dbReference type="PANTHER" id="PTHR43053:SF3">
    <property type="entry name" value="ALPHA-GALACTOSIDASE C-RELATED"/>
    <property type="match status" value="1"/>
</dbReference>
<accession>A0ABV9D7M5</accession>
<sequence>MNAQAEEVGAVAVGPHARVYAEGWQSWSPATWYPADGAVPRPDLPWQHTMRLRPGTPLADALQGEGVLVVDPGDGRPAHAWVAAAPTEHVPTLTARTHGDHVVVAARGGDVRELTAPDGTAALAAVGDALAQAAARPALRAAPRVWCTWYRYFEAVTADDVRDDLRAMDRLDLPVDVVQVDDGWTLGLGEELAPNPAFGFLDRLVDDVHAAGRRVGLWVAPFLVGRDSTLARRHPDWVMGDAGENWGTGLVGVDLTHPDLRAHLHRWLADLVARGVDYLKLDFLYGGALPGRRHEESGEVAAYRSGLALVRDAVGPDTYLLGCGAPLLPSIGLVDAMRVSPDTFHAGGQDGSAGLRGRLSLEGRAWQHGRLWVADPDCVVARPSFPLRHEWAAVARRSGGLRSVSDRLEELDDDGVALVREYLAAPVPPGPLAGSPG</sequence>
<dbReference type="GO" id="GO:0016798">
    <property type="term" value="F:hydrolase activity, acting on glycosyl bonds"/>
    <property type="evidence" value="ECO:0007669"/>
    <property type="project" value="UniProtKB-KW"/>
</dbReference>
<comment type="caution">
    <text evidence="3">The sequence shown here is derived from an EMBL/GenBank/DDBJ whole genome shotgun (WGS) entry which is preliminary data.</text>
</comment>
<name>A0ABV9D7M5_9MICO</name>
<keyword evidence="1 3" id="KW-0378">Hydrolase</keyword>
<dbReference type="EMBL" id="JBHSGF010000002">
    <property type="protein sequence ID" value="MFC4554228.1"/>
    <property type="molecule type" value="Genomic_DNA"/>
</dbReference>